<dbReference type="InterPro" id="IPR001360">
    <property type="entry name" value="Glyco_hydro_1"/>
</dbReference>
<gene>
    <name evidence="3" type="ORF">JRO89_XS05G0160700</name>
</gene>
<evidence type="ECO:0000256" key="2">
    <source>
        <dbReference type="RuleBase" id="RU003690"/>
    </source>
</evidence>
<evidence type="ECO:0000256" key="1">
    <source>
        <dbReference type="ARBA" id="ARBA00010838"/>
    </source>
</evidence>
<dbReference type="Pfam" id="PF00232">
    <property type="entry name" value="Glyco_hydro_1"/>
    <property type="match status" value="1"/>
</dbReference>
<keyword evidence="4" id="KW-1185">Reference proteome</keyword>
<dbReference type="SUPFAM" id="SSF51445">
    <property type="entry name" value="(Trans)glycosidases"/>
    <property type="match status" value="1"/>
</dbReference>
<dbReference type="PANTHER" id="PTHR10353:SF44">
    <property type="entry name" value="BETA-GLUCOSIDASE 17"/>
    <property type="match status" value="1"/>
</dbReference>
<evidence type="ECO:0000313" key="4">
    <source>
        <dbReference type="Proteomes" id="UP000827721"/>
    </source>
</evidence>
<dbReference type="Proteomes" id="UP000827721">
    <property type="component" value="Unassembled WGS sequence"/>
</dbReference>
<dbReference type="EMBL" id="JAFEMO010000005">
    <property type="protein sequence ID" value="KAH7570698.1"/>
    <property type="molecule type" value="Genomic_DNA"/>
</dbReference>
<accession>A0ABQ8I2C4</accession>
<dbReference type="PRINTS" id="PR00131">
    <property type="entry name" value="GLHYDRLASE1"/>
</dbReference>
<organism evidence="3 4">
    <name type="scientific">Xanthoceras sorbifolium</name>
    <dbReference type="NCBI Taxonomy" id="99658"/>
    <lineage>
        <taxon>Eukaryota</taxon>
        <taxon>Viridiplantae</taxon>
        <taxon>Streptophyta</taxon>
        <taxon>Embryophyta</taxon>
        <taxon>Tracheophyta</taxon>
        <taxon>Spermatophyta</taxon>
        <taxon>Magnoliopsida</taxon>
        <taxon>eudicotyledons</taxon>
        <taxon>Gunneridae</taxon>
        <taxon>Pentapetalae</taxon>
        <taxon>rosids</taxon>
        <taxon>malvids</taxon>
        <taxon>Sapindales</taxon>
        <taxon>Sapindaceae</taxon>
        <taxon>Xanthoceroideae</taxon>
        <taxon>Xanthoceras</taxon>
    </lineage>
</organism>
<sequence>MRLLVGDRLPKFTESESKIVKGSMDFLGLNYYTACYADNLTPSSSSVNLSYTTDNHVNLTYEKNGIPVDQSTNSSWLYIYPKGIRKVLLYAKRKYNPPFIYITENGYKITFN</sequence>
<reference evidence="3 4" key="1">
    <citation type="submission" date="2021-02" db="EMBL/GenBank/DDBJ databases">
        <title>Plant Genome Project.</title>
        <authorList>
            <person name="Zhang R.-G."/>
        </authorList>
    </citation>
    <scope>NUCLEOTIDE SEQUENCE [LARGE SCALE GENOMIC DNA]</scope>
    <source>
        <tissue evidence="3">Leaves</tissue>
    </source>
</reference>
<name>A0ABQ8I2C4_9ROSI</name>
<proteinExistence type="inferred from homology"/>
<dbReference type="Gene3D" id="3.20.20.80">
    <property type="entry name" value="Glycosidases"/>
    <property type="match status" value="1"/>
</dbReference>
<protein>
    <recommendedName>
        <fullName evidence="5">Beta-glucosidase</fullName>
    </recommendedName>
</protein>
<dbReference type="InterPro" id="IPR017853">
    <property type="entry name" value="GH"/>
</dbReference>
<comment type="caution">
    <text evidence="3">The sequence shown here is derived from an EMBL/GenBank/DDBJ whole genome shotgun (WGS) entry which is preliminary data.</text>
</comment>
<dbReference type="PANTHER" id="PTHR10353">
    <property type="entry name" value="GLYCOSYL HYDROLASE"/>
    <property type="match status" value="1"/>
</dbReference>
<evidence type="ECO:0008006" key="5">
    <source>
        <dbReference type="Google" id="ProtNLM"/>
    </source>
</evidence>
<comment type="similarity">
    <text evidence="1 2">Belongs to the glycosyl hydrolase 1 family.</text>
</comment>
<evidence type="ECO:0000313" key="3">
    <source>
        <dbReference type="EMBL" id="KAH7570698.1"/>
    </source>
</evidence>